<dbReference type="PANTHER" id="PTHR13904">
    <property type="entry name" value="PRE-MRNA SPLICING FACTOR PRP31"/>
    <property type="match status" value="1"/>
</dbReference>
<dbReference type="InParanoid" id="E9HLC7"/>
<dbReference type="Gene3D" id="1.10.287.4070">
    <property type="match status" value="1"/>
</dbReference>
<dbReference type="Proteomes" id="UP000000305">
    <property type="component" value="Unassembled WGS sequence"/>
</dbReference>
<dbReference type="GO" id="GO:0046540">
    <property type="term" value="C:U4/U6 x U5 tri-snRNP complex"/>
    <property type="evidence" value="ECO:0007669"/>
    <property type="project" value="InterPro"/>
</dbReference>
<dbReference type="KEGG" id="dpx:DAPPUDRAFT_331052"/>
<organism evidence="3 4">
    <name type="scientific">Daphnia pulex</name>
    <name type="common">Water flea</name>
    <dbReference type="NCBI Taxonomy" id="6669"/>
    <lineage>
        <taxon>Eukaryota</taxon>
        <taxon>Metazoa</taxon>
        <taxon>Ecdysozoa</taxon>
        <taxon>Arthropoda</taxon>
        <taxon>Crustacea</taxon>
        <taxon>Branchiopoda</taxon>
        <taxon>Diplostraca</taxon>
        <taxon>Cladocera</taxon>
        <taxon>Anomopoda</taxon>
        <taxon>Daphniidae</taxon>
        <taxon>Daphnia</taxon>
    </lineage>
</organism>
<accession>E9HLC7</accession>
<feature type="domain" description="Nop" evidence="2">
    <location>
        <begin position="3"/>
        <end position="70"/>
    </location>
</feature>
<dbReference type="InterPro" id="IPR036070">
    <property type="entry name" value="Nop_dom_sf"/>
</dbReference>
<evidence type="ECO:0000313" key="3">
    <source>
        <dbReference type="EMBL" id="EFX67453.1"/>
    </source>
</evidence>
<sequence length="122" mass="13099">MALSVTTSTTLGKPLDSMEIYRVMEACDTALEFAKCKCRIYSHVESHMTFITPNLFVLVGALISAKLMGVSINGATLSPFFRFNPLLGKGFGKTAIVAPETNTREADPVPELASAPDDSLSI</sequence>
<protein>
    <recommendedName>
        <fullName evidence="2">Nop domain-containing protein</fullName>
    </recommendedName>
</protein>
<dbReference type="Pfam" id="PF01798">
    <property type="entry name" value="Nop"/>
    <property type="match status" value="1"/>
</dbReference>
<feature type="region of interest" description="Disordered" evidence="1">
    <location>
        <begin position="100"/>
        <end position="122"/>
    </location>
</feature>
<keyword evidence="4" id="KW-1185">Reference proteome</keyword>
<name>E9HLC7_DAPPU</name>
<dbReference type="HOGENOM" id="CLU_2028999_0_0_1"/>
<reference evidence="3 4" key="1">
    <citation type="journal article" date="2011" name="Science">
        <title>The ecoresponsive genome of Daphnia pulex.</title>
        <authorList>
            <person name="Colbourne J.K."/>
            <person name="Pfrender M.E."/>
            <person name="Gilbert D."/>
            <person name="Thomas W.K."/>
            <person name="Tucker A."/>
            <person name="Oakley T.H."/>
            <person name="Tokishita S."/>
            <person name="Aerts A."/>
            <person name="Arnold G.J."/>
            <person name="Basu M.K."/>
            <person name="Bauer D.J."/>
            <person name="Caceres C.E."/>
            <person name="Carmel L."/>
            <person name="Casola C."/>
            <person name="Choi J.H."/>
            <person name="Detter J.C."/>
            <person name="Dong Q."/>
            <person name="Dusheyko S."/>
            <person name="Eads B.D."/>
            <person name="Frohlich T."/>
            <person name="Geiler-Samerotte K.A."/>
            <person name="Gerlach D."/>
            <person name="Hatcher P."/>
            <person name="Jogdeo S."/>
            <person name="Krijgsveld J."/>
            <person name="Kriventseva E.V."/>
            <person name="Kultz D."/>
            <person name="Laforsch C."/>
            <person name="Lindquist E."/>
            <person name="Lopez J."/>
            <person name="Manak J.R."/>
            <person name="Muller J."/>
            <person name="Pangilinan J."/>
            <person name="Patwardhan R.P."/>
            <person name="Pitluck S."/>
            <person name="Pritham E.J."/>
            <person name="Rechtsteiner A."/>
            <person name="Rho M."/>
            <person name="Rogozin I.B."/>
            <person name="Sakarya O."/>
            <person name="Salamov A."/>
            <person name="Schaack S."/>
            <person name="Shapiro H."/>
            <person name="Shiga Y."/>
            <person name="Skalitzky C."/>
            <person name="Smith Z."/>
            <person name="Souvorov A."/>
            <person name="Sung W."/>
            <person name="Tang Z."/>
            <person name="Tsuchiya D."/>
            <person name="Tu H."/>
            <person name="Vos H."/>
            <person name="Wang M."/>
            <person name="Wolf Y.I."/>
            <person name="Yamagata H."/>
            <person name="Yamada T."/>
            <person name="Ye Y."/>
            <person name="Shaw J.R."/>
            <person name="Andrews J."/>
            <person name="Crease T.J."/>
            <person name="Tang H."/>
            <person name="Lucas S.M."/>
            <person name="Robertson H.M."/>
            <person name="Bork P."/>
            <person name="Koonin E.V."/>
            <person name="Zdobnov E.M."/>
            <person name="Grigoriev I.V."/>
            <person name="Lynch M."/>
            <person name="Boore J.L."/>
        </authorList>
    </citation>
    <scope>NUCLEOTIDE SEQUENCE [LARGE SCALE GENOMIC DNA]</scope>
</reference>
<dbReference type="GO" id="GO:0000244">
    <property type="term" value="P:spliceosomal tri-snRNP complex assembly"/>
    <property type="evidence" value="ECO:0007669"/>
    <property type="project" value="InterPro"/>
</dbReference>
<dbReference type="InterPro" id="IPR027105">
    <property type="entry name" value="Prp31"/>
</dbReference>
<dbReference type="eggNOG" id="KOG2574">
    <property type="taxonomic scope" value="Eukaryota"/>
</dbReference>
<dbReference type="STRING" id="6669.E9HLC7"/>
<gene>
    <name evidence="3" type="ORF">DAPPUDRAFT_331052</name>
</gene>
<dbReference type="EMBL" id="GL732678">
    <property type="protein sequence ID" value="EFX67453.1"/>
    <property type="molecule type" value="Genomic_DNA"/>
</dbReference>
<evidence type="ECO:0000256" key="1">
    <source>
        <dbReference type="SAM" id="MobiDB-lite"/>
    </source>
</evidence>
<dbReference type="PANTHER" id="PTHR13904:SF0">
    <property type="entry name" value="U4_U6 SMALL NUCLEAR RIBONUCLEOPROTEIN PRP31"/>
    <property type="match status" value="1"/>
</dbReference>
<proteinExistence type="predicted"/>
<dbReference type="InterPro" id="IPR002687">
    <property type="entry name" value="Nop_dom"/>
</dbReference>
<dbReference type="SUPFAM" id="SSF89124">
    <property type="entry name" value="Nop domain"/>
    <property type="match status" value="1"/>
</dbReference>
<dbReference type="AlphaFoldDB" id="E9HLC7"/>
<evidence type="ECO:0000313" key="4">
    <source>
        <dbReference type="Proteomes" id="UP000000305"/>
    </source>
</evidence>
<dbReference type="OrthoDB" id="4771285at2759"/>
<evidence type="ECO:0000259" key="2">
    <source>
        <dbReference type="Pfam" id="PF01798"/>
    </source>
</evidence>